<accession>A0A2M3ZPP0</accession>
<reference evidence="1" key="1">
    <citation type="submission" date="2018-01" db="EMBL/GenBank/DDBJ databases">
        <title>An insight into the sialome of Amazonian anophelines.</title>
        <authorList>
            <person name="Ribeiro J.M."/>
            <person name="Scarpassa V."/>
            <person name="Calvo E."/>
        </authorList>
    </citation>
    <scope>NUCLEOTIDE SEQUENCE</scope>
    <source>
        <tissue evidence="1">Salivary glands</tissue>
    </source>
</reference>
<proteinExistence type="predicted"/>
<dbReference type="EMBL" id="GGFM01009755">
    <property type="protein sequence ID" value="MBW30506.1"/>
    <property type="molecule type" value="Transcribed_RNA"/>
</dbReference>
<protein>
    <submittedName>
        <fullName evidence="1">Putative secreted peptide</fullName>
    </submittedName>
</protein>
<dbReference type="AlphaFoldDB" id="A0A2M3ZPP0"/>
<sequence length="69" mass="7823">MATLSYAILASAAGWWIPMPVLVRPDVPHIWPRNASIRPKRCTTFGPMFGRWALRWSSWPPVCSRTGDV</sequence>
<organism evidence="1">
    <name type="scientific">Anopheles braziliensis</name>
    <dbReference type="NCBI Taxonomy" id="58242"/>
    <lineage>
        <taxon>Eukaryota</taxon>
        <taxon>Metazoa</taxon>
        <taxon>Ecdysozoa</taxon>
        <taxon>Arthropoda</taxon>
        <taxon>Hexapoda</taxon>
        <taxon>Insecta</taxon>
        <taxon>Pterygota</taxon>
        <taxon>Neoptera</taxon>
        <taxon>Endopterygota</taxon>
        <taxon>Diptera</taxon>
        <taxon>Nematocera</taxon>
        <taxon>Culicoidea</taxon>
        <taxon>Culicidae</taxon>
        <taxon>Anophelinae</taxon>
        <taxon>Anopheles</taxon>
    </lineage>
</organism>
<name>A0A2M3ZPP0_9DIPT</name>
<evidence type="ECO:0000313" key="1">
    <source>
        <dbReference type="EMBL" id="MBW30506.1"/>
    </source>
</evidence>